<comment type="caution">
    <text evidence="2">The sequence shown here is derived from an EMBL/GenBank/DDBJ whole genome shotgun (WGS) entry which is preliminary data.</text>
</comment>
<proteinExistence type="predicted"/>
<feature type="transmembrane region" description="Helical" evidence="1">
    <location>
        <begin position="6"/>
        <end position="28"/>
    </location>
</feature>
<dbReference type="STRING" id="1385513.N780_08425"/>
<evidence type="ECO:0000313" key="2">
    <source>
        <dbReference type="EMBL" id="KGP91232.1"/>
    </source>
</evidence>
<organism evidence="2 3">
    <name type="scientific">Pontibacillus chungwhensis BH030062</name>
    <dbReference type="NCBI Taxonomy" id="1385513"/>
    <lineage>
        <taxon>Bacteria</taxon>
        <taxon>Bacillati</taxon>
        <taxon>Bacillota</taxon>
        <taxon>Bacilli</taxon>
        <taxon>Bacillales</taxon>
        <taxon>Bacillaceae</taxon>
        <taxon>Pontibacillus</taxon>
    </lineage>
</organism>
<dbReference type="OrthoDB" id="2906536at2"/>
<reference evidence="2 3" key="1">
    <citation type="submission" date="2013-08" db="EMBL/GenBank/DDBJ databases">
        <title>Genome of Pontibacillus chungwhensis.</title>
        <authorList>
            <person name="Wang Q."/>
            <person name="Wang G."/>
        </authorList>
    </citation>
    <scope>NUCLEOTIDE SEQUENCE [LARGE SCALE GENOMIC DNA]</scope>
    <source>
        <strain evidence="2 3">BH030062</strain>
    </source>
</reference>
<keyword evidence="1" id="KW-1133">Transmembrane helix</keyword>
<feature type="transmembrane region" description="Helical" evidence="1">
    <location>
        <begin position="40"/>
        <end position="62"/>
    </location>
</feature>
<gene>
    <name evidence="2" type="ORF">N780_08425</name>
</gene>
<keyword evidence="1" id="KW-0472">Membrane</keyword>
<dbReference type="RefSeq" id="WP_036783607.1">
    <property type="nucleotide sequence ID" value="NZ_AVBG01000007.1"/>
</dbReference>
<evidence type="ECO:0000256" key="1">
    <source>
        <dbReference type="SAM" id="Phobius"/>
    </source>
</evidence>
<keyword evidence="3" id="KW-1185">Reference proteome</keyword>
<evidence type="ECO:0000313" key="3">
    <source>
        <dbReference type="Proteomes" id="UP000030153"/>
    </source>
</evidence>
<protein>
    <submittedName>
        <fullName evidence="2">Uncharacterized protein</fullName>
    </submittedName>
</protein>
<dbReference type="Proteomes" id="UP000030153">
    <property type="component" value="Unassembled WGS sequence"/>
</dbReference>
<feature type="transmembrane region" description="Helical" evidence="1">
    <location>
        <begin position="68"/>
        <end position="94"/>
    </location>
</feature>
<name>A0A0A2USE0_9BACI</name>
<dbReference type="AlphaFoldDB" id="A0A0A2USE0"/>
<dbReference type="EMBL" id="AVBG01000007">
    <property type="protein sequence ID" value="KGP91232.1"/>
    <property type="molecule type" value="Genomic_DNA"/>
</dbReference>
<accession>A0A0A2USE0</accession>
<keyword evidence="1" id="KW-0812">Transmembrane</keyword>
<sequence length="106" mass="11639">MTEVDSAMTLYILFMIIATFVSFTYGSIMIRKTGLFQQGVLIAGTLNFLLGLGALMGWFFFAGAINEFLLFGGLVLGIGLLIAGEAVLVAILLLKRKKWLQIYHDS</sequence>